<dbReference type="RefSeq" id="WP_101461257.1">
    <property type="nucleotide sequence ID" value="NZ_CP025408.1"/>
</dbReference>
<name>A0A2K9EUQ1_9RHOB</name>
<reference evidence="2 3" key="1">
    <citation type="submission" date="2017-12" db="EMBL/GenBank/DDBJ databases">
        <authorList>
            <person name="Hurst M.R.H."/>
        </authorList>
    </citation>
    <scope>NUCLEOTIDE SEQUENCE [LARGE SCALE GENOMIC DNA]</scope>
    <source>
        <strain evidence="2 3">BM15</strain>
    </source>
</reference>
<evidence type="ECO:0000256" key="1">
    <source>
        <dbReference type="SAM" id="Phobius"/>
    </source>
</evidence>
<evidence type="ECO:0000313" key="3">
    <source>
        <dbReference type="Proteomes" id="UP000233742"/>
    </source>
</evidence>
<keyword evidence="1" id="KW-0472">Membrane</keyword>
<dbReference type="AlphaFoldDB" id="A0A2K9EUQ1"/>
<keyword evidence="1" id="KW-0812">Transmembrane</keyword>
<dbReference type="KEGG" id="paro:CUV01_15480"/>
<organism evidence="2 3">
    <name type="scientific">Paracoccus tegillarcae</name>
    <dbReference type="NCBI Taxonomy" id="1529068"/>
    <lineage>
        <taxon>Bacteria</taxon>
        <taxon>Pseudomonadati</taxon>
        <taxon>Pseudomonadota</taxon>
        <taxon>Alphaproteobacteria</taxon>
        <taxon>Rhodobacterales</taxon>
        <taxon>Paracoccaceae</taxon>
        <taxon>Paracoccus</taxon>
    </lineage>
</organism>
<keyword evidence="3" id="KW-1185">Reference proteome</keyword>
<feature type="transmembrane region" description="Helical" evidence="1">
    <location>
        <begin position="65"/>
        <end position="87"/>
    </location>
</feature>
<protein>
    <submittedName>
        <fullName evidence="2">Uncharacterized protein</fullName>
    </submittedName>
</protein>
<evidence type="ECO:0000313" key="2">
    <source>
        <dbReference type="EMBL" id="AUH34596.1"/>
    </source>
</evidence>
<gene>
    <name evidence="2" type="ORF">CUV01_15480</name>
</gene>
<keyword evidence="1" id="KW-1133">Transmembrane helix</keyword>
<accession>A0A2K9EUQ1</accession>
<dbReference type="Proteomes" id="UP000233742">
    <property type="component" value="Chromosome"/>
</dbReference>
<proteinExistence type="predicted"/>
<feature type="transmembrane region" description="Helical" evidence="1">
    <location>
        <begin position="35"/>
        <end position="53"/>
    </location>
</feature>
<dbReference type="EMBL" id="CP025408">
    <property type="protein sequence ID" value="AUH34596.1"/>
    <property type="molecule type" value="Genomic_DNA"/>
</dbReference>
<sequence>MTVARDDWGTLLEKDEQIHGQGCPAARPRLKISDALIIVGAIAVFFVFFTPFGNAPSHSSGFSSFLSWLIMGTVLLALSRPLVAWFLHAHSEYSHANHRAFTGRDATTVYAKMTQLRKDAA</sequence>